<dbReference type="Gene3D" id="3.10.10.10">
    <property type="entry name" value="HIV Type 1 Reverse Transcriptase, subunit A, domain 1"/>
    <property type="match status" value="1"/>
</dbReference>
<sequence length="59" mass="6732">MPGIDEDIITHKLSMAPNSKPVSQRKRKLGKERRAAVDEEVAKLKDAKFIEEIKCCCFE</sequence>
<proteinExistence type="predicted"/>
<protein>
    <submittedName>
        <fullName evidence="1">Gag-pol polyprotein</fullName>
    </submittedName>
</protein>
<name>A0A392N6R8_9FABA</name>
<dbReference type="InterPro" id="IPR043502">
    <property type="entry name" value="DNA/RNA_pol_sf"/>
</dbReference>
<dbReference type="EMBL" id="LXQA010028300">
    <property type="protein sequence ID" value="MCH94845.1"/>
    <property type="molecule type" value="Genomic_DNA"/>
</dbReference>
<feature type="non-terminal residue" evidence="1">
    <location>
        <position position="59"/>
    </location>
</feature>
<dbReference type="Proteomes" id="UP000265520">
    <property type="component" value="Unassembled WGS sequence"/>
</dbReference>
<comment type="caution">
    <text evidence="1">The sequence shown here is derived from an EMBL/GenBank/DDBJ whole genome shotgun (WGS) entry which is preliminary data.</text>
</comment>
<dbReference type="SUPFAM" id="SSF56672">
    <property type="entry name" value="DNA/RNA polymerases"/>
    <property type="match status" value="1"/>
</dbReference>
<keyword evidence="2" id="KW-1185">Reference proteome</keyword>
<reference evidence="1 2" key="1">
    <citation type="journal article" date="2018" name="Front. Plant Sci.">
        <title>Red Clover (Trifolium pratense) and Zigzag Clover (T. medium) - A Picture of Genomic Similarities and Differences.</title>
        <authorList>
            <person name="Dluhosova J."/>
            <person name="Istvanek J."/>
            <person name="Nedelnik J."/>
            <person name="Repkova J."/>
        </authorList>
    </citation>
    <scope>NUCLEOTIDE SEQUENCE [LARGE SCALE GENOMIC DNA]</scope>
    <source>
        <strain evidence="2">cv. 10/8</strain>
        <tissue evidence="1">Leaf</tissue>
    </source>
</reference>
<accession>A0A392N6R8</accession>
<evidence type="ECO:0000313" key="2">
    <source>
        <dbReference type="Proteomes" id="UP000265520"/>
    </source>
</evidence>
<organism evidence="1 2">
    <name type="scientific">Trifolium medium</name>
    <dbReference type="NCBI Taxonomy" id="97028"/>
    <lineage>
        <taxon>Eukaryota</taxon>
        <taxon>Viridiplantae</taxon>
        <taxon>Streptophyta</taxon>
        <taxon>Embryophyta</taxon>
        <taxon>Tracheophyta</taxon>
        <taxon>Spermatophyta</taxon>
        <taxon>Magnoliopsida</taxon>
        <taxon>eudicotyledons</taxon>
        <taxon>Gunneridae</taxon>
        <taxon>Pentapetalae</taxon>
        <taxon>rosids</taxon>
        <taxon>fabids</taxon>
        <taxon>Fabales</taxon>
        <taxon>Fabaceae</taxon>
        <taxon>Papilionoideae</taxon>
        <taxon>50 kb inversion clade</taxon>
        <taxon>NPAAA clade</taxon>
        <taxon>Hologalegina</taxon>
        <taxon>IRL clade</taxon>
        <taxon>Trifolieae</taxon>
        <taxon>Trifolium</taxon>
    </lineage>
</organism>
<evidence type="ECO:0000313" key="1">
    <source>
        <dbReference type="EMBL" id="MCH94845.1"/>
    </source>
</evidence>
<gene>
    <name evidence="1" type="ORF">A2U01_0015812</name>
</gene>
<dbReference type="AlphaFoldDB" id="A0A392N6R8"/>